<dbReference type="AlphaFoldDB" id="A0CH27"/>
<dbReference type="InterPro" id="IPR001870">
    <property type="entry name" value="B30.2/SPRY"/>
</dbReference>
<dbReference type="InterPro" id="IPR043136">
    <property type="entry name" value="B30.2/SPRY_sf"/>
</dbReference>
<reference evidence="2 3" key="1">
    <citation type="journal article" date="2006" name="Nature">
        <title>Global trends of whole-genome duplications revealed by the ciliate Paramecium tetraurelia.</title>
        <authorList>
            <consortium name="Genoscope"/>
            <person name="Aury J.-M."/>
            <person name="Jaillon O."/>
            <person name="Duret L."/>
            <person name="Noel B."/>
            <person name="Jubin C."/>
            <person name="Porcel B.M."/>
            <person name="Segurens B."/>
            <person name="Daubin V."/>
            <person name="Anthouard V."/>
            <person name="Aiach N."/>
            <person name="Arnaiz O."/>
            <person name="Billaut A."/>
            <person name="Beisson J."/>
            <person name="Blanc I."/>
            <person name="Bouhouche K."/>
            <person name="Camara F."/>
            <person name="Duharcourt S."/>
            <person name="Guigo R."/>
            <person name="Gogendeau D."/>
            <person name="Katinka M."/>
            <person name="Keller A.-M."/>
            <person name="Kissmehl R."/>
            <person name="Klotz C."/>
            <person name="Koll F."/>
            <person name="Le Moue A."/>
            <person name="Lepere C."/>
            <person name="Malinsky S."/>
            <person name="Nowacki M."/>
            <person name="Nowak J.K."/>
            <person name="Plattner H."/>
            <person name="Poulain J."/>
            <person name="Ruiz F."/>
            <person name="Serrano V."/>
            <person name="Zagulski M."/>
            <person name="Dessen P."/>
            <person name="Betermier M."/>
            <person name="Weissenbach J."/>
            <person name="Scarpelli C."/>
            <person name="Schachter V."/>
            <person name="Sperling L."/>
            <person name="Meyer E."/>
            <person name="Cohen J."/>
            <person name="Wincker P."/>
        </authorList>
    </citation>
    <scope>NUCLEOTIDE SEQUENCE [LARGE SCALE GENOMIC DNA]</scope>
    <source>
        <strain evidence="2 3">Stock d4-2</strain>
    </source>
</reference>
<dbReference type="InterPro" id="IPR003877">
    <property type="entry name" value="SPRY_dom"/>
</dbReference>
<dbReference type="InterPro" id="IPR050672">
    <property type="entry name" value="FBXO45-Fsn/SPSB_families"/>
</dbReference>
<dbReference type="STRING" id="5888.A0CH27"/>
<dbReference type="GeneID" id="5023276"/>
<evidence type="ECO:0000313" key="2">
    <source>
        <dbReference type="EMBL" id="CAK70094.1"/>
    </source>
</evidence>
<evidence type="ECO:0000313" key="3">
    <source>
        <dbReference type="Proteomes" id="UP000000600"/>
    </source>
</evidence>
<name>A0CH27_PARTE</name>
<accession>A0CH27</accession>
<dbReference type="PANTHER" id="PTHR12245:SF5">
    <property type="entry name" value="SPRY DOMAIN-CONTAINING SOCS BOX PROTEIN 3"/>
    <property type="match status" value="1"/>
</dbReference>
<feature type="domain" description="B30.2/SPRY" evidence="1">
    <location>
        <begin position="1"/>
        <end position="178"/>
    </location>
</feature>
<keyword evidence="3" id="KW-1185">Reference proteome</keyword>
<dbReference type="HOGENOM" id="CLU_129579_0_0_1"/>
<dbReference type="Gene3D" id="2.60.120.920">
    <property type="match status" value="1"/>
</dbReference>
<dbReference type="EMBL" id="CT868074">
    <property type="protein sequence ID" value="CAK70094.1"/>
    <property type="molecule type" value="Genomic_DNA"/>
</dbReference>
<dbReference type="Proteomes" id="UP000000600">
    <property type="component" value="Unassembled WGS sequence"/>
</dbReference>
<dbReference type="SUPFAM" id="SSF49899">
    <property type="entry name" value="Concanavalin A-like lectins/glucanases"/>
    <property type="match status" value="1"/>
</dbReference>
<protein>
    <recommendedName>
        <fullName evidence="1">B30.2/SPRY domain-containing protein</fullName>
    </recommendedName>
</protein>
<dbReference type="Pfam" id="PF00622">
    <property type="entry name" value="SPRY"/>
    <property type="match status" value="1"/>
</dbReference>
<gene>
    <name evidence="2" type="ORF">GSPATT00007534001</name>
</gene>
<proteinExistence type="predicted"/>
<dbReference type="RefSeq" id="XP_001437491.1">
    <property type="nucleotide sequence ID" value="XM_001437454.1"/>
</dbReference>
<evidence type="ECO:0000259" key="1">
    <source>
        <dbReference type="PROSITE" id="PS50188"/>
    </source>
</evidence>
<dbReference type="CDD" id="cd11709">
    <property type="entry name" value="SPRY"/>
    <property type="match status" value="1"/>
</dbReference>
<dbReference type="PANTHER" id="PTHR12245">
    <property type="entry name" value="SPRY DOMAIN CONTAINING SOCS BOX PROTEIN"/>
    <property type="match status" value="1"/>
</dbReference>
<dbReference type="PROSITE" id="PS50188">
    <property type="entry name" value="B302_SPRY"/>
    <property type="match status" value="1"/>
</dbReference>
<dbReference type="KEGG" id="ptm:GSPATT00007534001"/>
<dbReference type="InParanoid" id="A0CH27"/>
<dbReference type="InterPro" id="IPR013320">
    <property type="entry name" value="ConA-like_dom_sf"/>
</dbReference>
<dbReference type="OrthoDB" id="287871at2759"/>
<dbReference type="SMART" id="SM00449">
    <property type="entry name" value="SPRY"/>
    <property type="match status" value="1"/>
</dbReference>
<dbReference type="OMA" id="LFSWDSK"/>
<sequence>MEYPDGYLLRKNVTKQALFSWDPKRTSTKLKLCQDQLQVLATDGSGFKSAIGDQEFTPGYKYYYEIKILKEWAVLRCKLNAPPKQAFSDNEEGWAIYNGELRHNSNSTGNKYGKQYKKGDIIGVMLNMIDGQLSFSINGENQGIAFECKELKEVPLYAAIAPIYKEDGIELLMAVRED</sequence>
<organism evidence="2 3">
    <name type="scientific">Paramecium tetraurelia</name>
    <dbReference type="NCBI Taxonomy" id="5888"/>
    <lineage>
        <taxon>Eukaryota</taxon>
        <taxon>Sar</taxon>
        <taxon>Alveolata</taxon>
        <taxon>Ciliophora</taxon>
        <taxon>Intramacronucleata</taxon>
        <taxon>Oligohymenophorea</taxon>
        <taxon>Peniculida</taxon>
        <taxon>Parameciidae</taxon>
        <taxon>Paramecium</taxon>
    </lineage>
</organism>